<feature type="repeat" description="LDL-receptor class B" evidence="17">
    <location>
        <begin position="3950"/>
        <end position="3992"/>
    </location>
</feature>
<keyword evidence="7" id="KW-0732">Signal</keyword>
<keyword evidence="8" id="KW-0677">Repeat</keyword>
<feature type="disulfide bond" evidence="16">
    <location>
        <begin position="3443"/>
        <end position="3461"/>
    </location>
</feature>
<feature type="disulfide bond" evidence="16">
    <location>
        <begin position="2700"/>
        <end position="2715"/>
    </location>
</feature>
<feature type="disulfide bond" evidence="16">
    <location>
        <begin position="2854"/>
        <end position="2872"/>
    </location>
</feature>
<dbReference type="FunFam" id="4.10.400.10:FF:000002">
    <property type="entry name" value="Low-density lipoprotein receptor-related protein 1"/>
    <property type="match status" value="1"/>
</dbReference>
<feature type="disulfide bond" evidence="16">
    <location>
        <begin position="161"/>
        <end position="176"/>
    </location>
</feature>
<dbReference type="InterPro" id="IPR023415">
    <property type="entry name" value="LDLR_class-A_CS"/>
</dbReference>
<dbReference type="PROSITE" id="PS00010">
    <property type="entry name" value="ASX_HYDROXYL"/>
    <property type="match status" value="4"/>
</dbReference>
<dbReference type="Pfam" id="PF00058">
    <property type="entry name" value="Ldl_recept_b"/>
    <property type="match status" value="12"/>
</dbReference>
<dbReference type="Gene3D" id="4.10.400.10">
    <property type="entry name" value="Low-density Lipoprotein Receptor"/>
    <property type="match status" value="35"/>
</dbReference>
<feature type="repeat" description="LDL-receptor class B" evidence="17">
    <location>
        <begin position="1534"/>
        <end position="1578"/>
    </location>
</feature>
<dbReference type="InterPro" id="IPR000152">
    <property type="entry name" value="EGF-type_Asp/Asn_hydroxyl_site"/>
</dbReference>
<feature type="disulfide bond" evidence="16">
    <location>
        <begin position="3377"/>
        <end position="3392"/>
    </location>
</feature>
<dbReference type="PROSITE" id="PS50026">
    <property type="entry name" value="EGF_3"/>
    <property type="match status" value="5"/>
</dbReference>
<feature type="disulfide bond" evidence="16">
    <location>
        <begin position="2910"/>
        <end position="2925"/>
    </location>
</feature>
<feature type="disulfide bond" evidence="16">
    <location>
        <begin position="2898"/>
        <end position="2916"/>
    </location>
</feature>
<feature type="domain" description="EGF-like" evidence="19">
    <location>
        <begin position="300"/>
        <end position="338"/>
    </location>
</feature>
<feature type="disulfide bond" evidence="15">
    <location>
        <begin position="4178"/>
        <end position="4188"/>
    </location>
</feature>
<feature type="disulfide bond" evidence="16">
    <location>
        <begin position="2688"/>
        <end position="2706"/>
    </location>
</feature>
<dbReference type="EMBL" id="RCHS01001709">
    <property type="protein sequence ID" value="RMX51874.1"/>
    <property type="molecule type" value="Genomic_DNA"/>
</dbReference>
<feature type="disulfide bond" evidence="15">
    <location>
        <begin position="4219"/>
        <end position="4229"/>
    </location>
</feature>
<feature type="disulfide bond" evidence="16">
    <location>
        <begin position="1091"/>
        <end position="1103"/>
    </location>
</feature>
<dbReference type="InterPro" id="IPR049883">
    <property type="entry name" value="NOTCH1_EGF-like"/>
</dbReference>
<dbReference type="SMART" id="SM00181">
    <property type="entry name" value="EGF"/>
    <property type="match status" value="25"/>
</dbReference>
<feature type="repeat" description="LDL-receptor class B" evidence="17">
    <location>
        <begin position="3993"/>
        <end position="4036"/>
    </location>
</feature>
<dbReference type="InterPro" id="IPR000033">
    <property type="entry name" value="LDLR_classB_rpt"/>
</dbReference>
<feature type="disulfide bond" evidence="16">
    <location>
        <begin position="2619"/>
        <end position="2634"/>
    </location>
</feature>
<dbReference type="CDD" id="cd00054">
    <property type="entry name" value="EGF_CA"/>
    <property type="match status" value="4"/>
</dbReference>
<feature type="repeat" description="LDL-receptor class B" evidence="17">
    <location>
        <begin position="830"/>
        <end position="871"/>
    </location>
</feature>
<evidence type="ECO:0000256" key="8">
    <source>
        <dbReference type="ARBA" id="ARBA00022737"/>
    </source>
</evidence>
<evidence type="ECO:0000256" key="3">
    <source>
        <dbReference type="ARBA" id="ARBA00022475"/>
    </source>
</evidence>
<gene>
    <name evidence="20" type="ORF">pdam_00018949</name>
</gene>
<feature type="disulfide bond" evidence="16">
    <location>
        <begin position="3617"/>
        <end position="3632"/>
    </location>
</feature>
<feature type="disulfide bond" evidence="16">
    <location>
        <begin position="203"/>
        <end position="218"/>
    </location>
</feature>
<feature type="disulfide bond" evidence="16">
    <location>
        <begin position="1219"/>
        <end position="1237"/>
    </location>
</feature>
<keyword evidence="4 15" id="KW-0245">EGF-like domain</keyword>
<feature type="disulfide bond" evidence="16">
    <location>
        <begin position="3566"/>
        <end position="3584"/>
    </location>
</feature>
<feature type="disulfide bond" evidence="16">
    <location>
        <begin position="2815"/>
        <end position="2833"/>
    </location>
</feature>
<feature type="disulfide bond" evidence="16">
    <location>
        <begin position="3598"/>
        <end position="3610"/>
    </location>
</feature>
<dbReference type="InterPro" id="IPR002172">
    <property type="entry name" value="LDrepeatLR_classA_rpt"/>
</dbReference>
<feature type="disulfide bond" evidence="16">
    <location>
        <begin position="3527"/>
        <end position="3545"/>
    </location>
</feature>
<dbReference type="SMART" id="SM00179">
    <property type="entry name" value="EGF_CA"/>
    <property type="match status" value="11"/>
</dbReference>
<feature type="repeat" description="LDL-receptor class B" evidence="17">
    <location>
        <begin position="1489"/>
        <end position="1533"/>
    </location>
</feature>
<organism evidence="20 21">
    <name type="scientific">Pocillopora damicornis</name>
    <name type="common">Cauliflower coral</name>
    <name type="synonym">Millepora damicornis</name>
    <dbReference type="NCBI Taxonomy" id="46731"/>
    <lineage>
        <taxon>Eukaryota</taxon>
        <taxon>Metazoa</taxon>
        <taxon>Cnidaria</taxon>
        <taxon>Anthozoa</taxon>
        <taxon>Hexacorallia</taxon>
        <taxon>Scleractinia</taxon>
        <taxon>Astrocoeniina</taxon>
        <taxon>Pocilloporidae</taxon>
        <taxon>Pocillopora</taxon>
    </lineage>
</organism>
<keyword evidence="12 15" id="KW-1015">Disulfide bond</keyword>
<feature type="disulfide bond" evidence="16">
    <location>
        <begin position="3690"/>
        <end position="3708"/>
    </location>
</feature>
<feature type="repeat" description="LDL-receptor class B" evidence="17">
    <location>
        <begin position="785"/>
        <end position="829"/>
    </location>
</feature>
<keyword evidence="14" id="KW-0325">Glycoprotein</keyword>
<dbReference type="InterPro" id="IPR000742">
    <property type="entry name" value="EGF"/>
</dbReference>
<comment type="subcellular location">
    <subcellularLocation>
        <location evidence="1">Cell membrane</location>
        <topology evidence="1">Single-pass type I membrane protein</topology>
    </subcellularLocation>
</comment>
<evidence type="ECO:0000313" key="21">
    <source>
        <dbReference type="Proteomes" id="UP000275408"/>
    </source>
</evidence>
<keyword evidence="10 18" id="KW-1133">Transmembrane helix</keyword>
<feature type="disulfide bond" evidence="16">
    <location>
        <begin position="975"/>
        <end position="993"/>
    </location>
</feature>
<feature type="disulfide bond" evidence="16">
    <location>
        <begin position="2580"/>
        <end position="2595"/>
    </location>
</feature>
<dbReference type="InterPro" id="IPR009030">
    <property type="entry name" value="Growth_fac_rcpt_cys_sf"/>
</dbReference>
<dbReference type="FunFam" id="2.120.10.30:FF:000008">
    <property type="entry name" value="Low-density lipoprotein receptor-related protein 4"/>
    <property type="match status" value="1"/>
</dbReference>
<feature type="disulfide bond" evidence="16">
    <location>
        <begin position="3642"/>
        <end position="3654"/>
    </location>
</feature>
<feature type="disulfide bond" evidence="16">
    <location>
        <begin position="1098"/>
        <end position="1116"/>
    </location>
</feature>
<feature type="domain" description="EGF-like" evidence="19">
    <location>
        <begin position="4174"/>
        <end position="4209"/>
    </location>
</feature>
<feature type="disulfide bond" evidence="16">
    <location>
        <begin position="1059"/>
        <end position="1077"/>
    </location>
</feature>
<feature type="disulfide bond" evidence="16">
    <location>
        <begin position="3683"/>
        <end position="3695"/>
    </location>
</feature>
<evidence type="ECO:0000256" key="18">
    <source>
        <dbReference type="SAM" id="Phobius"/>
    </source>
</evidence>
<feature type="domain" description="EGF-like" evidence="19">
    <location>
        <begin position="4215"/>
        <end position="4250"/>
    </location>
</feature>
<feature type="repeat" description="LDL-receptor class B" evidence="17">
    <location>
        <begin position="1446"/>
        <end position="1488"/>
    </location>
</feature>
<dbReference type="GO" id="GO:0042562">
    <property type="term" value="F:hormone binding"/>
    <property type="evidence" value="ECO:0007669"/>
    <property type="project" value="TreeGrafter"/>
</dbReference>
<comment type="similarity">
    <text evidence="2">Belongs to the LDLR family.</text>
</comment>
<feature type="disulfide bond" evidence="16">
    <location>
        <begin position="1149"/>
        <end position="1164"/>
    </location>
</feature>
<feature type="disulfide bond" evidence="16">
    <location>
        <begin position="2561"/>
        <end position="2573"/>
    </location>
</feature>
<feature type="disulfide bond" evidence="16">
    <location>
        <begin position="1071"/>
        <end position="1086"/>
    </location>
</feature>
<feature type="disulfide bond" evidence="16">
    <location>
        <begin position="2722"/>
        <end position="2734"/>
    </location>
</feature>
<dbReference type="Gene3D" id="2.10.25.10">
    <property type="entry name" value="Laminin"/>
    <property type="match status" value="9"/>
</dbReference>
<feature type="repeat" description="LDL-receptor class B" evidence="17">
    <location>
        <begin position="1958"/>
        <end position="2000"/>
    </location>
</feature>
<keyword evidence="21" id="KW-1185">Reference proteome</keyword>
<keyword evidence="5" id="KW-0254">Endocytosis</keyword>
<feature type="repeat" description="LDL-receptor class B" evidence="17">
    <location>
        <begin position="3056"/>
        <end position="3099"/>
    </location>
</feature>
<evidence type="ECO:0000256" key="4">
    <source>
        <dbReference type="ARBA" id="ARBA00022536"/>
    </source>
</evidence>
<feature type="disulfide bond" evidence="15">
    <location>
        <begin position="4199"/>
        <end position="4208"/>
    </location>
</feature>
<reference evidence="20 21" key="1">
    <citation type="journal article" date="2018" name="Sci. Rep.">
        <title>Comparative analysis of the Pocillopora damicornis genome highlights role of immune system in coral evolution.</title>
        <authorList>
            <person name="Cunning R."/>
            <person name="Bay R.A."/>
            <person name="Gillette P."/>
            <person name="Baker A.C."/>
            <person name="Traylor-Knowles N."/>
        </authorList>
    </citation>
    <scope>NUCLEOTIDE SEQUENCE [LARGE SCALE GENOMIC DNA]</scope>
    <source>
        <strain evidence="20">RSMAS</strain>
        <tissue evidence="20">Whole animal</tissue>
    </source>
</reference>
<feature type="disulfide bond" evidence="16">
    <location>
        <begin position="3578"/>
        <end position="3593"/>
    </location>
</feature>
<dbReference type="CDD" id="cd00112">
    <property type="entry name" value="LDLa"/>
    <property type="match status" value="28"/>
</dbReference>
<dbReference type="SUPFAM" id="SSF63825">
    <property type="entry name" value="YWTD domain"/>
    <property type="match status" value="8"/>
</dbReference>
<feature type="disulfide bond" evidence="16">
    <location>
        <begin position="3358"/>
        <end position="3370"/>
    </location>
</feature>
<dbReference type="FunFam" id="2.10.25.10:FF:000009">
    <property type="entry name" value="Low-density lipoprotein receptor isoform 1"/>
    <property type="match status" value="4"/>
</dbReference>
<keyword evidence="3" id="KW-1003">Cell membrane</keyword>
<feature type="disulfide bond" evidence="16">
    <location>
        <begin position="2600"/>
        <end position="2612"/>
    </location>
</feature>
<evidence type="ECO:0000256" key="11">
    <source>
        <dbReference type="ARBA" id="ARBA00023136"/>
    </source>
</evidence>
<feature type="disulfide bond" evidence="16">
    <location>
        <begin position="2847"/>
        <end position="2859"/>
    </location>
</feature>
<feature type="repeat" description="LDL-receptor class B" evidence="17">
    <location>
        <begin position="1403"/>
        <end position="1445"/>
    </location>
</feature>
<dbReference type="FunFam" id="4.10.400.10:FF:000062">
    <property type="entry name" value="Terribly reduced optic lobes, isoform AI"/>
    <property type="match status" value="1"/>
</dbReference>
<feature type="disulfide bond" evidence="16">
    <location>
        <begin position="2607"/>
        <end position="2625"/>
    </location>
</feature>
<feature type="disulfide bond" evidence="16">
    <location>
        <begin position="3702"/>
        <end position="3717"/>
    </location>
</feature>
<accession>A0A3M6UEE5</accession>
<feature type="repeat" description="LDL-receptor class B" evidence="17">
    <location>
        <begin position="3100"/>
        <end position="3142"/>
    </location>
</feature>
<feature type="disulfide bond" evidence="16">
    <location>
        <begin position="2520"/>
        <end position="2532"/>
    </location>
</feature>
<evidence type="ECO:0000256" key="14">
    <source>
        <dbReference type="ARBA" id="ARBA00023180"/>
    </source>
</evidence>
<dbReference type="STRING" id="46731.A0A3M6UEE5"/>
<dbReference type="InterPro" id="IPR018097">
    <property type="entry name" value="EGF_Ca-bd_CS"/>
</dbReference>
<feature type="disulfide bond" evidence="16">
    <location>
        <begin position="3520"/>
        <end position="3532"/>
    </location>
</feature>
<proteinExistence type="inferred from homology"/>
<dbReference type="SMART" id="SM00192">
    <property type="entry name" value="LDLa"/>
    <property type="match status" value="35"/>
</dbReference>
<feature type="disulfide bond" evidence="16">
    <location>
        <begin position="80"/>
        <end position="95"/>
    </location>
</feature>
<feature type="disulfide bond" evidence="16">
    <location>
        <begin position="1110"/>
        <end position="1125"/>
    </location>
</feature>
<evidence type="ECO:0000256" key="5">
    <source>
        <dbReference type="ARBA" id="ARBA00022583"/>
    </source>
</evidence>
<feature type="disulfide bond" evidence="16">
    <location>
        <begin position="121"/>
        <end position="136"/>
    </location>
</feature>
<dbReference type="PROSITE" id="PS51120">
    <property type="entry name" value="LDLRB"/>
    <property type="match status" value="18"/>
</dbReference>
<evidence type="ECO:0000256" key="7">
    <source>
        <dbReference type="ARBA" id="ARBA00022729"/>
    </source>
</evidence>
<feature type="disulfide bond" evidence="15">
    <location>
        <begin position="4240"/>
        <end position="4249"/>
    </location>
</feature>
<sequence>MEITAHGKPDLPEFRVIPGKGCHPSQFPCKDGLSCIDKSWKCDDFPDCSDGSDEENCGGRTCSPLQFACNNRCIPKTWQCDDDIDCQDGEDEKDCLEATTCSSSQFQCADKLRCIPTRWQCDGKEECDDGSDEVDCANHTCASHDFSCANGKECIAMEWRCDRDYDCGDMSDEHDCEPAQNACDEATEFRCSDGKCININWKCDGDKDCDDNSDEQNCGPVTCSSNQWQCVGTSHCLDLAKVCDGNNDCGDNSDEGPHCLNENCLKLKNCSQICKQTRSGAECFCRPGYSLDSDGISCNDINECFILGICDHECINTEGSYKCSCLDGYVYEPPRTCRPKGEEEAWLLLANRKNIRQVSLNGRNYGDVFSNSSRTVAIDFDVEDGKLYWSDVKDNAIYRANIVFHRDGGRLGEVEAVAKDGLAVSDGIAVDWVAKNLYFVDSSAKRIFVCRLNGSFLLSLITTDLASPRGIAVDPRDGYLFWTDWGKHVIERAGMDGTNRKTIANTAVYWPNALTLDYPTRQIYWGDAHLDYIGAMSYDGKNRRRVLGYPRVVHPFAITVFRNDLYFSDWTRHAVVKVEKFFGNHSTVLLANLGQPMDVHVYHSARQPAAANPCENRKCNCEHLCLISPVPHRDCICKCKTGYQLTDDGKSCKKMETFLIFARNTEIAGIPKEVNSSGDAILPLSGLGNAVGIDYDVKEQMIYFSDNERDNISRVGRFDRKVEVLVKSVRSVNGIAVDWLGRNLYWTDADKREVAVAKLDGSFKKVLFHEDVARPSAIVVNPVDGRMYWSAWITPARIEAANMDGTGRQIFVQGGGLARPNGLSIDYASRKLYWSDEMTSAIESVNLDGSDRKMILLTTGHPFGLDVHNGFVYWTDWTRHELLRAKITDPSSEVVLRSGLEGVMEIRVYDSKRQTGSRPCSNGSSGCSHLCLLRPGGYTCACPYGMQLEYGSNKTCIVNESVSPTPHCPANQFACHDGACIPKNWKCDGEFDCLDHSDESQFADCPGVSCKENQFRCLKSGKCIPENWYCDGDNDCGTGDRSDESNCSLSACTAVQFRCSDGKCVPISWRCDGFDDCVDGSDELKCENQSCQEQDFSCPSGECLPSDWRCDGDDDCGDNADEQSCPPRQCTQDEFRCLNGQCVTGSWRCDGAEDCQDGTDEAGCPSVEPNGCGVDKFLCNNSQCIPKRYVCDDDDDCGDESDELSNCSLSTCAPDELTCDNQRCVTRDWVCDGDNDCGDMTDEPVTQITCSPFQRQCFNSSVCLEENKFCDGRVDCPDGSDEGVGCVLTGCHEENGGCSQVCKHLPEDDDGVTCLDVDECDNPSTCSQRCVNNKGSFWCKCFEGYKLEIDLKRCKANDNITPYLYFSTRRQVMKVDVRHGSNHLTVLDGLSSAIGIDFDWSEQRLYFSDVTKDKIIRCYLNGSECEDVITTGLSMTEGLAVDWIGRHLYWTDMHTHQIEVSDLEGEWRMALISDDLKSPRGIAVDPRDGLLFWSDWGATKSRIERANMDGSSRQVLINTSIEWPNGITLDVANRRLYWIDARLDYIAFCNYNGSQRYTVLRDAGKIRHPFSITLFEDTLYWSDWSDRQVKQTKKFHEGNVTLVYTAGFRPMDLHVVHPLQQPQGVNYCLNSTCSHLCLLKPSGYSCHCPVGRVLQDDNVTCLEEAFLLYAKKNRISGISLNPSITKDQMLPVRQLRTAVGVDFSVEEQYVFWSDISTDSISRVFVNGSGRETIIDGEWYDLLFWTDWDKNDPRIERALMDGSNRTSLKSSGLKYPNGLAIDFSSNRLYWCDAGQDNIGSMSFDGALIKVHYANLPHPFGLVIYKDKIFWTDWQTESIYRGSKSRRRKTVLKKDTENLYGVRVFAKENQPGTSGCSVSNGNCTQLCLPMGLMEVSCACAVGYALATDGKTCESVNTFLIYATLTEIQGAPLDPKSETEVMQPLGVVRNCFAIDFHANSSMIFYADDRTNTIGQISRVGTLKKDIINTGIRRPQGLAVDWVAGNMFWTDSSSNVIEVSRLDGTYRTVVISSDYTNRPKAIAVYPAKGLLFWTDYDLNTHRPRIHRSAMDGSDHQIYPLHAGEEGAGISIDYEEDKVYYVQDSLDAMWRMDLDGGNVVSVIGSAMDQPYAITVHHQFVYWTTWKRKSILRANKYNGTDVTVIRSQVDGLRDVRVFSPQRQPPGGPCANNGGCAELCLAVSSSRRRCVCVSGRTAPDGKSCLNDTSLLIITSKRRFKFRASSRLSRPPSYPTIWRRRINIVAFDYDYDSKLIYFADADGNDIKKVFLNGTGMKVILKDVITKALTFDWITRVLYWTEDTTKRIVKMHVNSSNRQIVVTNAGVSSYPLIVLPCKRLLVWSAHSEIKTASTDGSNVQTLVNSTTKPRYSMTFDYSQERLYWVDMYSVVNSVFLNGTSRRREFSLSPNALFLGILREFLYWVDEMKSVKRADKYTAGEPSVIADLNFSPTGMLLFAEERQNCTVNPCLNGGGCSHFCTVQDRLRVCTCPEGLILKEGFQCVNSSVFCRGRQFACSNGKCLLDSMVCNKKDDCGDGSDELSALCVQRQCRSNEFRCESGQCVLSTWKCDFDRDCTDGSDEKNCPKKECATHRFTCANGHCINFDWKCDGDNDCGDFSDETDCPPVTCPPGKAKCGNTDVCIDSSWLCDKDYDCENHWDESEEVCNNKTCGASSFRCTSGHCISKRWQCDGEDDCGDGSDEGLCEKNNQTCLSQQFTCRNGRCITMKFVCDGDDDCEDGSDESADDLHCNDRTCDPTEFKCENTSRCVMMSYVCDGDNDCGDASDEHPREGCALRTCKPTQFRCKNGLCVQKAWLCDGENDCGDNSDEENCQNHTCNEKQFTCKNGYCVSSSYICDGDRDCSDGSDEDPKLCRTTGAPSCPAGSFNCGGGTCILRDKVCDGHEDCKNGADEWRCKIGACRRPELNRCSQICNGTSTGYTCDCRPGFKLQSDGSSCEDINECNKYELNQCNHYCINLKGHYKCACARGYSLHGLRTCKRDDIALKPYLAFLLRHEIRKLAVDGSWEGEILRKVQNAVAVDFDWLEQRIYWTEGRAPPRLKRAFFNGTSAEVVLAAGLSNVEGLAVDWVGRNVYLADRIQDKIFVATLEGRNMKTLVSQGLQEPRGVVVDPSDGHLFYSDWGNKPHIGKCGMDGSGCRWLVTSKSIGWPNGLTLCHITKRLFWVDAKLDVVESCDRDGGNRAQLSHLYAPHPFSISVFEDFVYWTDWMTMAIHRAHRLTGLQHTVLLNSTHRLMGLQVVHPIRQPPLPNPCVNASCSGLCLLKPGGSYSCVCPDNYHLANDGKTCLDNCTNSDFVCANNMCIPRLWRCDGDDDCGDGSDEPPSCPPRHCSPGMFQCDNSTCVSVIAICDGHKDCRNGADEESCAVRQCFPFQFRCANNKCVFLTQVCDNRNDCGDHSDEAHCKSTTCSGDRYTCPGGRCISRQWLCDGDNDCGDESDESQEICHNHTCDPLSRFQCNNSRKCIPKLWTCDGDADCSDGSDESIDVCEGHLCEAGSFQCRNKHCIPYDWRCDGENDCNDGADEDKCPTRTCSNTEFRCNSGRCINIEWVCDGEDDCSDASDERDCYRRSCRGDQVPCSNGDCIMKDWKCDGQRDCDDASDEQGCPARYPGGRHCPAQTFTCGNLVCVHKTWVCDGDDDCGDRSDEAEQLCRAHSCLHTQFRCENNVCIPKWQVCDGVTHCRDGSDERSCSAVAIGCNATQFKCANRKCIPNGFVCDSKDDCGDASDEKYCGGRHKSCGDTNGGCEQNCTLLDGGVVCFCWHGFELSVDSRKCVDIDECQTFGACSQQCMNTRGSYKCQCNQGYVSDGVDGKECKATGKPPSLLFPSGGDIRHMGLDDNNRGPYGTIAFSQGSVGAIAVWWKEQLVYWTDLRKGTIKRAKVPGGEELNRRTARAVPRKTKQEIQDLYVPVGRAEGLAVDWLSGNIYWTDAKKRVIEVASKDGYYRYTLFSGRMNMPHALVLDPPAGRMYWSELGYQPAIYTALMEGGNRTILVRDKIQWPVGLALDVPAKRLYLCDSKTRRVESVSVDGLDRKLVREFPSNDIPVTIALHENFVYVTVQAGKLYKLNKFGQGQLTVLVHGLKRPVGLVVLQQQQQHVPRDFVNNCAVGKNKCSHLCLSSRQKPVCVCPTGDPGKSGDCQTGIKPPRPPPVCWLGLCGKGTCVNVRNNASCRCPKGWTGTRCEISFTPTPQLCTLKCLNGGICVIEEGKPKCNCLPRTMGVLCEVTCALFSCSHGGTCIVGDGHFACRCRKGYRYVGNKICALDPCFEDNRRRELCGDLECVVKNDTNEALCRCANGSLAKSCGKPQVLGRVDHGAPAQIIVPVVMACLVLIAFLIVFLRLRRGAAKKTEYSGMAVQVGNPSFLYEEMLDYEESNPNPDVDDGSEKGTTFSNPVYESVYRSETSLGSEVFRENNLPKVEFRKGKVDFSNPVYEALLAHNTSRKPGSVFWGSAENVNGEASGDQVETDCL</sequence>
<dbReference type="InterPro" id="IPR026823">
    <property type="entry name" value="cEGF"/>
</dbReference>
<dbReference type="PROSITE" id="PS50068">
    <property type="entry name" value="LDLRA_2"/>
    <property type="match status" value="35"/>
</dbReference>
<feature type="disulfide bond" evidence="16">
    <location>
        <begin position="3539"/>
        <end position="3554"/>
    </location>
</feature>
<feature type="disulfide bond" evidence="16">
    <location>
        <begin position="3404"/>
        <end position="3422"/>
    </location>
</feature>
<feature type="disulfide bond" evidence="16">
    <location>
        <begin position="3365"/>
        <end position="3383"/>
    </location>
</feature>
<dbReference type="PROSITE" id="PS01186">
    <property type="entry name" value="EGF_2"/>
    <property type="match status" value="5"/>
</dbReference>
<dbReference type="FunFam" id="4.10.400.10:FF:000034">
    <property type="entry name" value="Low-density lipoprotein receptor-related protein 2"/>
    <property type="match status" value="5"/>
</dbReference>
<dbReference type="GO" id="GO:0016324">
    <property type="term" value="C:apical plasma membrane"/>
    <property type="evidence" value="ECO:0007669"/>
    <property type="project" value="TreeGrafter"/>
</dbReference>
<dbReference type="PROSITE" id="PS01209">
    <property type="entry name" value="LDLRA_1"/>
    <property type="match status" value="17"/>
</dbReference>
<protein>
    <recommendedName>
        <fullName evidence="19">EGF-like domain-containing protein</fullName>
    </recommendedName>
</protein>
<keyword evidence="6 18" id="KW-0812">Transmembrane</keyword>
<dbReference type="GO" id="GO:0043235">
    <property type="term" value="C:receptor complex"/>
    <property type="evidence" value="ECO:0007669"/>
    <property type="project" value="TreeGrafter"/>
</dbReference>
<feature type="disulfide bond" evidence="16">
    <location>
        <begin position="3416"/>
        <end position="3431"/>
    </location>
</feature>
<evidence type="ECO:0000256" key="15">
    <source>
        <dbReference type="PROSITE-ProRule" id="PRU00076"/>
    </source>
</evidence>
<feature type="disulfide bond" evidence="16">
    <location>
        <begin position="3649"/>
        <end position="3667"/>
    </location>
</feature>
<dbReference type="InterPro" id="IPR011042">
    <property type="entry name" value="6-blade_b-propeller_TolB-like"/>
</dbReference>
<dbReference type="Gene3D" id="2.120.10.30">
    <property type="entry name" value="TolB, C-terminal domain"/>
    <property type="match status" value="9"/>
</dbReference>
<feature type="disulfide bond" evidence="16">
    <location>
        <begin position="2568"/>
        <end position="2586"/>
    </location>
</feature>
<feature type="transmembrane region" description="Helical" evidence="18">
    <location>
        <begin position="4346"/>
        <end position="4365"/>
    </location>
</feature>
<feature type="disulfide bond" evidence="16">
    <location>
        <begin position="3605"/>
        <end position="3623"/>
    </location>
</feature>
<dbReference type="GO" id="GO:0006898">
    <property type="term" value="P:receptor-mediated endocytosis"/>
    <property type="evidence" value="ECO:0007669"/>
    <property type="project" value="TreeGrafter"/>
</dbReference>
<dbReference type="PRINTS" id="PR00261">
    <property type="entry name" value="LDLRECEPTOR"/>
</dbReference>
<evidence type="ECO:0000256" key="12">
    <source>
        <dbReference type="ARBA" id="ARBA00023157"/>
    </source>
</evidence>
<evidence type="ECO:0000259" key="19">
    <source>
        <dbReference type="PROSITE" id="PS50026"/>
    </source>
</evidence>
<dbReference type="InterPro" id="IPR036055">
    <property type="entry name" value="LDL_receptor-like_sf"/>
</dbReference>
<evidence type="ECO:0000256" key="1">
    <source>
        <dbReference type="ARBA" id="ARBA00004251"/>
    </source>
</evidence>
<comment type="caution">
    <text evidence="20">The sequence shown here is derived from an EMBL/GenBank/DDBJ whole genome shotgun (WGS) entry which is preliminary data.</text>
</comment>
<dbReference type="Pfam" id="PF07645">
    <property type="entry name" value="EGF_CA"/>
    <property type="match status" value="3"/>
</dbReference>
<name>A0A3M6UEE5_POCDA</name>
<feature type="disulfide bond" evidence="16">
    <location>
        <begin position="3325"/>
        <end position="3343"/>
    </location>
</feature>
<feature type="disulfide bond" evidence="16">
    <location>
        <begin position="3436"/>
        <end position="3448"/>
    </location>
</feature>
<dbReference type="PROSITE" id="PS01187">
    <property type="entry name" value="EGF_CA"/>
    <property type="match status" value="4"/>
</dbReference>
<evidence type="ECO:0000256" key="17">
    <source>
        <dbReference type="PROSITE-ProRule" id="PRU00461"/>
    </source>
</evidence>
<feature type="disulfide bond" evidence="16">
    <location>
        <begin position="3724"/>
        <end position="3736"/>
    </location>
</feature>
<dbReference type="Pfam" id="PF00057">
    <property type="entry name" value="Ldl_recept_a"/>
    <property type="match status" value="34"/>
</dbReference>
<feature type="disulfide bond" evidence="16">
    <location>
        <begin position="3559"/>
        <end position="3571"/>
    </location>
</feature>
<keyword evidence="13" id="KW-0675">Receptor</keyword>
<feature type="disulfide bond" evidence="16">
    <location>
        <begin position="2729"/>
        <end position="2747"/>
    </location>
</feature>
<evidence type="ECO:0000256" key="2">
    <source>
        <dbReference type="ARBA" id="ARBA00009939"/>
    </source>
</evidence>
<dbReference type="GO" id="GO:0005509">
    <property type="term" value="F:calcium ion binding"/>
    <property type="evidence" value="ECO:0007669"/>
    <property type="project" value="InterPro"/>
</dbReference>
<feature type="disulfide bond" evidence="16">
    <location>
        <begin position="1052"/>
        <end position="1064"/>
    </location>
</feature>
<feature type="disulfide bond" evidence="16">
    <location>
        <begin position="1130"/>
        <end position="1142"/>
    </location>
</feature>
<feature type="disulfide bond" evidence="16">
    <location>
        <begin position="968"/>
        <end position="980"/>
    </location>
</feature>
<feature type="disulfide bond" evidence="16">
    <location>
        <begin position="191"/>
        <end position="209"/>
    </location>
</feature>
<evidence type="ECO:0000256" key="13">
    <source>
        <dbReference type="ARBA" id="ARBA00023170"/>
    </source>
</evidence>
<dbReference type="FunFam" id="2.120.10.30:FF:000241">
    <property type="entry name" value="Low-density lipoprotein receptor-related protein 6"/>
    <property type="match status" value="5"/>
</dbReference>
<feature type="repeat" description="LDL-receptor class B" evidence="17">
    <location>
        <begin position="1740"/>
        <end position="1784"/>
    </location>
</feature>
<comment type="caution">
    <text evidence="15">Lacks conserved residue(s) required for the propagation of feature annotation.</text>
</comment>
<evidence type="ECO:0000256" key="16">
    <source>
        <dbReference type="PROSITE-ProRule" id="PRU00124"/>
    </source>
</evidence>
<feature type="disulfide bond" evidence="16">
    <location>
        <begin position="1137"/>
        <end position="1155"/>
    </location>
</feature>
<evidence type="ECO:0000313" key="20">
    <source>
        <dbReference type="EMBL" id="RMX51874.1"/>
    </source>
</evidence>
<dbReference type="PROSITE" id="PS00022">
    <property type="entry name" value="EGF_1"/>
    <property type="match status" value="2"/>
</dbReference>
<feature type="disulfide bond" evidence="16">
    <location>
        <begin position="3397"/>
        <end position="3409"/>
    </location>
</feature>
<feature type="disulfide bond" evidence="16">
    <location>
        <begin position="2527"/>
        <end position="2545"/>
    </location>
</feature>
<feature type="repeat" description="LDL-receptor class B" evidence="17">
    <location>
        <begin position="2001"/>
        <end position="2044"/>
    </location>
</feature>
<dbReference type="SUPFAM" id="SSF57424">
    <property type="entry name" value="LDL receptor-like module"/>
    <property type="match status" value="33"/>
</dbReference>
<feature type="disulfide bond" evidence="16">
    <location>
        <begin position="3318"/>
        <end position="3330"/>
    </location>
</feature>
<keyword evidence="11 18" id="KW-0472">Membrane</keyword>
<evidence type="ECO:0000256" key="10">
    <source>
        <dbReference type="ARBA" id="ARBA00022989"/>
    </source>
</evidence>
<dbReference type="InterPro" id="IPR051221">
    <property type="entry name" value="LDLR-related"/>
</dbReference>
<feature type="repeat" description="LDL-receptor class B" evidence="17">
    <location>
        <begin position="3188"/>
        <end position="3230"/>
    </location>
</feature>
<dbReference type="Pfam" id="PF12662">
    <property type="entry name" value="cEGF"/>
    <property type="match status" value="1"/>
</dbReference>
<feature type="disulfide bond" evidence="16">
    <location>
        <begin position="1172"/>
        <end position="1184"/>
    </location>
</feature>
<feature type="disulfide bond" evidence="16">
    <location>
        <begin position="3743"/>
        <end position="3758"/>
    </location>
</feature>
<feature type="domain" description="EGF-like" evidence="19">
    <location>
        <begin position="3802"/>
        <end position="3842"/>
    </location>
</feature>
<dbReference type="SMART" id="SM00135">
    <property type="entry name" value="LY"/>
    <property type="match status" value="36"/>
</dbReference>
<feature type="disulfide bond" evidence="16">
    <location>
        <begin position="1179"/>
        <end position="1197"/>
    </location>
</feature>
<feature type="disulfide bond" evidence="16">
    <location>
        <begin position="2827"/>
        <end position="2842"/>
    </location>
</feature>
<feature type="disulfide bond" evidence="16">
    <location>
        <begin position="2681"/>
        <end position="2693"/>
    </location>
</feature>
<feature type="repeat" description="LDL-receptor class B" evidence="17">
    <location>
        <begin position="478"/>
        <end position="520"/>
    </location>
</feature>
<feature type="disulfide bond" evidence="16">
    <location>
        <begin position="2891"/>
        <end position="2903"/>
    </location>
</feature>
<feature type="disulfide bond" evidence="15">
    <location>
        <begin position="304"/>
        <end position="314"/>
    </location>
</feature>
<feature type="disulfide bond" evidence="16">
    <location>
        <begin position="1212"/>
        <end position="1224"/>
    </location>
</feature>
<keyword evidence="9" id="KW-0106">Calcium</keyword>
<feature type="domain" description="EGF-like" evidence="19">
    <location>
        <begin position="2968"/>
        <end position="3008"/>
    </location>
</feature>
<feature type="disulfide bond" evidence="16">
    <location>
        <begin position="42"/>
        <end position="57"/>
    </location>
</feature>
<feature type="disulfide bond" evidence="16">
    <location>
        <begin position="2808"/>
        <end position="2820"/>
    </location>
</feature>
<dbReference type="SUPFAM" id="SSF57196">
    <property type="entry name" value="EGF/Laminin"/>
    <property type="match status" value="7"/>
</dbReference>
<dbReference type="PANTHER" id="PTHR22722:SF14">
    <property type="entry name" value="MEGALIN, ISOFORM A"/>
    <property type="match status" value="1"/>
</dbReference>
<feature type="repeat" description="LDL-receptor class B" evidence="17">
    <location>
        <begin position="742"/>
        <end position="784"/>
    </location>
</feature>
<evidence type="ECO:0000256" key="9">
    <source>
        <dbReference type="ARBA" id="ARBA00022837"/>
    </source>
</evidence>
<dbReference type="Proteomes" id="UP000275408">
    <property type="component" value="Unassembled WGS sequence"/>
</dbReference>
<dbReference type="SUPFAM" id="SSF57184">
    <property type="entry name" value="Growth factor receptor domain"/>
    <property type="match status" value="2"/>
</dbReference>
<feature type="disulfide bond" evidence="15">
    <location>
        <begin position="3806"/>
        <end position="3816"/>
    </location>
</feature>
<dbReference type="PANTHER" id="PTHR22722">
    <property type="entry name" value="LOW-DENSITY LIPOPROTEIN RECEPTOR-RELATED PROTEIN 2-RELATED"/>
    <property type="match status" value="1"/>
</dbReference>
<feature type="disulfide bond" evidence="16">
    <location>
        <begin position="3731"/>
        <end position="3749"/>
    </location>
</feature>
<feature type="repeat" description="LDL-receptor class B" evidence="17">
    <location>
        <begin position="521"/>
        <end position="564"/>
    </location>
</feature>
<evidence type="ECO:0000256" key="6">
    <source>
        <dbReference type="ARBA" id="ARBA00022692"/>
    </source>
</evidence>
<dbReference type="InterPro" id="IPR001881">
    <property type="entry name" value="EGF-like_Ca-bd_dom"/>
</dbReference>
<dbReference type="OrthoDB" id="72419at2759"/>
<feature type="repeat" description="LDL-receptor class B" evidence="17">
    <location>
        <begin position="435"/>
        <end position="477"/>
    </location>
</feature>